<name>A0A9Q1FQI4_SYNKA</name>
<proteinExistence type="predicted"/>
<gene>
    <name evidence="1" type="ORF">SKAU_G00128670</name>
</gene>
<sequence length="101" mass="11123">MSMKDPDFNRSVTRGCSTRTTAVHPVAVPDDHWSSLSACQGGECRAPGCRQLLCPPSSHTQDFFFPHVSTGRRNSLPSLVTGYLIRVVLLQQLSLQPRKAN</sequence>
<keyword evidence="2" id="KW-1185">Reference proteome</keyword>
<accession>A0A9Q1FQI4</accession>
<reference evidence="1" key="1">
    <citation type="journal article" date="2023" name="Science">
        <title>Genome structures resolve the early diversification of teleost fishes.</title>
        <authorList>
            <person name="Parey E."/>
            <person name="Louis A."/>
            <person name="Montfort J."/>
            <person name="Bouchez O."/>
            <person name="Roques C."/>
            <person name="Iampietro C."/>
            <person name="Lluch J."/>
            <person name="Castinel A."/>
            <person name="Donnadieu C."/>
            <person name="Desvignes T."/>
            <person name="Floi Bucao C."/>
            <person name="Jouanno E."/>
            <person name="Wen M."/>
            <person name="Mejri S."/>
            <person name="Dirks R."/>
            <person name="Jansen H."/>
            <person name="Henkel C."/>
            <person name="Chen W.J."/>
            <person name="Zahm M."/>
            <person name="Cabau C."/>
            <person name="Klopp C."/>
            <person name="Thompson A.W."/>
            <person name="Robinson-Rechavi M."/>
            <person name="Braasch I."/>
            <person name="Lecointre G."/>
            <person name="Bobe J."/>
            <person name="Postlethwait J.H."/>
            <person name="Berthelot C."/>
            <person name="Roest Crollius H."/>
            <person name="Guiguen Y."/>
        </authorList>
    </citation>
    <scope>NUCLEOTIDE SEQUENCE</scope>
    <source>
        <strain evidence="1">WJC10195</strain>
    </source>
</reference>
<comment type="caution">
    <text evidence="1">The sequence shown here is derived from an EMBL/GenBank/DDBJ whole genome shotgun (WGS) entry which is preliminary data.</text>
</comment>
<dbReference type="EMBL" id="JAINUF010000004">
    <property type="protein sequence ID" value="KAJ8364036.1"/>
    <property type="molecule type" value="Genomic_DNA"/>
</dbReference>
<organism evidence="1 2">
    <name type="scientific">Synaphobranchus kaupii</name>
    <name type="common">Kaup's arrowtooth eel</name>
    <dbReference type="NCBI Taxonomy" id="118154"/>
    <lineage>
        <taxon>Eukaryota</taxon>
        <taxon>Metazoa</taxon>
        <taxon>Chordata</taxon>
        <taxon>Craniata</taxon>
        <taxon>Vertebrata</taxon>
        <taxon>Euteleostomi</taxon>
        <taxon>Actinopterygii</taxon>
        <taxon>Neopterygii</taxon>
        <taxon>Teleostei</taxon>
        <taxon>Anguilliformes</taxon>
        <taxon>Synaphobranchidae</taxon>
        <taxon>Synaphobranchus</taxon>
    </lineage>
</organism>
<dbReference type="AlphaFoldDB" id="A0A9Q1FQI4"/>
<protein>
    <submittedName>
        <fullName evidence="1">Uncharacterized protein</fullName>
    </submittedName>
</protein>
<evidence type="ECO:0000313" key="1">
    <source>
        <dbReference type="EMBL" id="KAJ8364036.1"/>
    </source>
</evidence>
<dbReference type="Proteomes" id="UP001152622">
    <property type="component" value="Chromosome 4"/>
</dbReference>
<evidence type="ECO:0000313" key="2">
    <source>
        <dbReference type="Proteomes" id="UP001152622"/>
    </source>
</evidence>